<keyword evidence="2" id="KW-1185">Reference proteome</keyword>
<evidence type="ECO:0000313" key="1">
    <source>
        <dbReference type="EMBL" id="KAF9645603.1"/>
    </source>
</evidence>
<accession>A0ACB6Z8D3</accession>
<protein>
    <submittedName>
        <fullName evidence="1">Uncharacterized protein</fullName>
    </submittedName>
</protein>
<comment type="caution">
    <text evidence="1">The sequence shown here is derived from an EMBL/GenBank/DDBJ whole genome shotgun (WGS) entry which is preliminary data.</text>
</comment>
<proteinExistence type="predicted"/>
<gene>
    <name evidence="1" type="ORF">BDM02DRAFT_3189560</name>
</gene>
<reference evidence="1" key="1">
    <citation type="submission" date="2019-10" db="EMBL/GenBank/DDBJ databases">
        <authorList>
            <consortium name="DOE Joint Genome Institute"/>
            <person name="Kuo A."/>
            <person name="Miyauchi S."/>
            <person name="Kiss E."/>
            <person name="Drula E."/>
            <person name="Kohler A."/>
            <person name="Sanchez-Garcia M."/>
            <person name="Andreopoulos B."/>
            <person name="Barry K.W."/>
            <person name="Bonito G."/>
            <person name="Buee M."/>
            <person name="Carver A."/>
            <person name="Chen C."/>
            <person name="Cichocki N."/>
            <person name="Clum A."/>
            <person name="Culley D."/>
            <person name="Crous P.W."/>
            <person name="Fauchery L."/>
            <person name="Girlanda M."/>
            <person name="Hayes R."/>
            <person name="Keri Z."/>
            <person name="Labutti K."/>
            <person name="Lipzen A."/>
            <person name="Lombard V."/>
            <person name="Magnuson J."/>
            <person name="Maillard F."/>
            <person name="Morin E."/>
            <person name="Murat C."/>
            <person name="Nolan M."/>
            <person name="Ohm R."/>
            <person name="Pangilinan J."/>
            <person name="Pereira M."/>
            <person name="Perotto S."/>
            <person name="Peter M."/>
            <person name="Riley R."/>
            <person name="Sitrit Y."/>
            <person name="Stielow B."/>
            <person name="Szollosi G."/>
            <person name="Zifcakova L."/>
            <person name="Stursova M."/>
            <person name="Spatafora J.W."/>
            <person name="Tedersoo L."/>
            <person name="Vaario L.-M."/>
            <person name="Yamada A."/>
            <person name="Yan M."/>
            <person name="Wang P."/>
            <person name="Xu J."/>
            <person name="Bruns T."/>
            <person name="Baldrian P."/>
            <person name="Vilgalys R."/>
            <person name="Henrissat B."/>
            <person name="Grigoriev I.V."/>
            <person name="Hibbett D."/>
            <person name="Nagy L.G."/>
            <person name="Martin F.M."/>
        </authorList>
    </citation>
    <scope>NUCLEOTIDE SEQUENCE</scope>
    <source>
        <strain evidence="1">P2</strain>
    </source>
</reference>
<reference evidence="1" key="2">
    <citation type="journal article" date="2020" name="Nat. Commun.">
        <title>Large-scale genome sequencing of mycorrhizal fungi provides insights into the early evolution of symbiotic traits.</title>
        <authorList>
            <person name="Miyauchi S."/>
            <person name="Kiss E."/>
            <person name="Kuo A."/>
            <person name="Drula E."/>
            <person name="Kohler A."/>
            <person name="Sanchez-Garcia M."/>
            <person name="Morin E."/>
            <person name="Andreopoulos B."/>
            <person name="Barry K.W."/>
            <person name="Bonito G."/>
            <person name="Buee M."/>
            <person name="Carver A."/>
            <person name="Chen C."/>
            <person name="Cichocki N."/>
            <person name="Clum A."/>
            <person name="Culley D."/>
            <person name="Crous P.W."/>
            <person name="Fauchery L."/>
            <person name="Girlanda M."/>
            <person name="Hayes R.D."/>
            <person name="Keri Z."/>
            <person name="LaButti K."/>
            <person name="Lipzen A."/>
            <person name="Lombard V."/>
            <person name="Magnuson J."/>
            <person name="Maillard F."/>
            <person name="Murat C."/>
            <person name="Nolan M."/>
            <person name="Ohm R.A."/>
            <person name="Pangilinan J."/>
            <person name="Pereira M.F."/>
            <person name="Perotto S."/>
            <person name="Peter M."/>
            <person name="Pfister S."/>
            <person name="Riley R."/>
            <person name="Sitrit Y."/>
            <person name="Stielow J.B."/>
            <person name="Szollosi G."/>
            <person name="Zifcakova L."/>
            <person name="Stursova M."/>
            <person name="Spatafora J.W."/>
            <person name="Tedersoo L."/>
            <person name="Vaario L.M."/>
            <person name="Yamada A."/>
            <person name="Yan M."/>
            <person name="Wang P."/>
            <person name="Xu J."/>
            <person name="Bruns T."/>
            <person name="Baldrian P."/>
            <person name="Vilgalys R."/>
            <person name="Dunand C."/>
            <person name="Henrissat B."/>
            <person name="Grigoriev I.V."/>
            <person name="Hibbett D."/>
            <person name="Nagy L.G."/>
            <person name="Martin F.M."/>
        </authorList>
    </citation>
    <scope>NUCLEOTIDE SEQUENCE</scope>
    <source>
        <strain evidence="1">P2</strain>
    </source>
</reference>
<name>A0ACB6Z8D3_THEGA</name>
<dbReference type="Proteomes" id="UP000886501">
    <property type="component" value="Unassembled WGS sequence"/>
</dbReference>
<evidence type="ECO:0000313" key="2">
    <source>
        <dbReference type="Proteomes" id="UP000886501"/>
    </source>
</evidence>
<dbReference type="EMBL" id="MU118084">
    <property type="protein sequence ID" value="KAF9645603.1"/>
    <property type="molecule type" value="Genomic_DNA"/>
</dbReference>
<sequence length="528" mass="59036">MAATLPFCEALNEGIVSGTLVDTKIILFSRRDISGSVRGPKALYASSHVLKSVPYFNDLLFGNFSEARLKDFDDDFGGDESAEDYGYYSDSDLEDDENEKPTPQEPTHDVSSTGSPRSSHLENHTELSNKGKIVRIPDVAFVTFQAFIFYLYTGQIEFAPLGPQGNRGSRTTELQTSHDDEIPRPSPKSVYRLADKYDTPTLKALALSHIRRELKNCDIVEETFSEFTSRYDDIKMACVTQLVSALRNDTAEKATWMKFCEVIDCHFKGDLHHVTDTLSLLWRTVNKDDDITTTSNSTSPFMHINSPASRNALLTAMVRSIREGVFFDQKYWTRHSRKGSTLKPVYFSSMIAGDAFEVCTVHPNSQSIPTKGPVGEAEAESDYESDSTETGESMPASTQDSMEENGETRTVLSPGPHSAWRSLFFYKCTGQISFAPLRSQGVDSRLRYILERTTADAPPPCSPKSIYVLANLVSSRRPAKALIRGVALTLYRWKLNIQPLRDLAFKDVKSKLSEDNIVEEFFSCVTAK</sequence>
<organism evidence="1 2">
    <name type="scientific">Thelephora ganbajun</name>
    <name type="common">Ganba fungus</name>
    <dbReference type="NCBI Taxonomy" id="370292"/>
    <lineage>
        <taxon>Eukaryota</taxon>
        <taxon>Fungi</taxon>
        <taxon>Dikarya</taxon>
        <taxon>Basidiomycota</taxon>
        <taxon>Agaricomycotina</taxon>
        <taxon>Agaricomycetes</taxon>
        <taxon>Thelephorales</taxon>
        <taxon>Thelephoraceae</taxon>
        <taxon>Thelephora</taxon>
    </lineage>
</organism>